<feature type="transmembrane region" description="Helical" evidence="1">
    <location>
        <begin position="959"/>
        <end position="985"/>
    </location>
</feature>
<dbReference type="Proteomes" id="UP001238088">
    <property type="component" value="Unassembled WGS sequence"/>
</dbReference>
<proteinExistence type="predicted"/>
<dbReference type="PRINTS" id="PR00702">
    <property type="entry name" value="ACRIFLAVINRP"/>
</dbReference>
<feature type="transmembrane region" description="Helical" evidence="1">
    <location>
        <begin position="12"/>
        <end position="29"/>
    </location>
</feature>
<evidence type="ECO:0000313" key="2">
    <source>
        <dbReference type="EMBL" id="MDQ0272991.1"/>
    </source>
</evidence>
<dbReference type="Pfam" id="PF00873">
    <property type="entry name" value="ACR_tran"/>
    <property type="match status" value="1"/>
</dbReference>
<dbReference type="SUPFAM" id="SSF82866">
    <property type="entry name" value="Multidrug efflux transporter AcrB transmembrane domain"/>
    <property type="match status" value="2"/>
</dbReference>
<protein>
    <submittedName>
        <fullName evidence="2">Multidrug efflux pump subunit AcrB</fullName>
    </submittedName>
</protein>
<feature type="transmembrane region" description="Helical" evidence="1">
    <location>
        <begin position="381"/>
        <end position="405"/>
    </location>
</feature>
<keyword evidence="3" id="KW-1185">Reference proteome</keyword>
<organism evidence="2 3">
    <name type="scientific">Cytobacillus purgationiresistens</name>
    <dbReference type="NCBI Taxonomy" id="863449"/>
    <lineage>
        <taxon>Bacteria</taxon>
        <taxon>Bacillati</taxon>
        <taxon>Bacillota</taxon>
        <taxon>Bacilli</taxon>
        <taxon>Bacillales</taxon>
        <taxon>Bacillaceae</taxon>
        <taxon>Cytobacillus</taxon>
    </lineage>
</organism>
<name>A0ABU0AQH1_9BACI</name>
<dbReference type="PANTHER" id="PTHR32063">
    <property type="match status" value="1"/>
</dbReference>
<dbReference type="Gene3D" id="3.30.70.1320">
    <property type="entry name" value="Multidrug efflux transporter AcrB pore domain like"/>
    <property type="match status" value="1"/>
</dbReference>
<dbReference type="EMBL" id="JAUSUB010000031">
    <property type="protein sequence ID" value="MDQ0272991.1"/>
    <property type="molecule type" value="Genomic_DNA"/>
</dbReference>
<comment type="caution">
    <text evidence="2">The sequence shown here is derived from an EMBL/GenBank/DDBJ whole genome shotgun (WGS) entry which is preliminary data.</text>
</comment>
<dbReference type="Gene3D" id="3.30.70.1430">
    <property type="entry name" value="Multidrug efflux transporter AcrB pore domain"/>
    <property type="match status" value="2"/>
</dbReference>
<evidence type="ECO:0000256" key="1">
    <source>
        <dbReference type="SAM" id="Phobius"/>
    </source>
</evidence>
<keyword evidence="1" id="KW-0472">Membrane</keyword>
<feature type="transmembrane region" description="Helical" evidence="1">
    <location>
        <begin position="426"/>
        <end position="451"/>
    </location>
</feature>
<dbReference type="Gene3D" id="3.30.2090.10">
    <property type="entry name" value="Multidrug efflux transporter AcrB TolC docking domain, DN and DC subdomains"/>
    <property type="match status" value="2"/>
</dbReference>
<dbReference type="InterPro" id="IPR001036">
    <property type="entry name" value="Acrflvin-R"/>
</dbReference>
<feature type="transmembrane region" description="Helical" evidence="1">
    <location>
        <begin position="329"/>
        <end position="348"/>
    </location>
</feature>
<feature type="transmembrane region" description="Helical" evidence="1">
    <location>
        <begin position="856"/>
        <end position="876"/>
    </location>
</feature>
<keyword evidence="1" id="KW-0812">Transmembrane</keyword>
<feature type="transmembrane region" description="Helical" evidence="1">
    <location>
        <begin position="830"/>
        <end position="849"/>
    </location>
</feature>
<reference evidence="2 3" key="1">
    <citation type="submission" date="2023-07" db="EMBL/GenBank/DDBJ databases">
        <title>Genomic Encyclopedia of Type Strains, Phase IV (KMG-IV): sequencing the most valuable type-strain genomes for metagenomic binning, comparative biology and taxonomic classification.</title>
        <authorList>
            <person name="Goeker M."/>
        </authorList>
    </citation>
    <scope>NUCLEOTIDE SEQUENCE [LARGE SCALE GENOMIC DNA]</scope>
    <source>
        <strain evidence="2 3">DSM 23494</strain>
    </source>
</reference>
<gene>
    <name evidence="2" type="ORF">J2S17_004885</name>
</gene>
<evidence type="ECO:0000313" key="3">
    <source>
        <dbReference type="Proteomes" id="UP001238088"/>
    </source>
</evidence>
<accession>A0ABU0AQH1</accession>
<keyword evidence="1" id="KW-1133">Transmembrane helix</keyword>
<dbReference type="SUPFAM" id="SSF82693">
    <property type="entry name" value="Multidrug efflux transporter AcrB pore domain, PN1, PN2, PC1 and PC2 subdomains"/>
    <property type="match status" value="1"/>
</dbReference>
<dbReference type="SUPFAM" id="SSF82714">
    <property type="entry name" value="Multidrug efflux transporter AcrB TolC docking domain, DN and DC subdomains"/>
    <property type="match status" value="1"/>
</dbReference>
<feature type="transmembrane region" description="Helical" evidence="1">
    <location>
        <begin position="355"/>
        <end position="375"/>
    </location>
</feature>
<feature type="transmembrane region" description="Helical" evidence="1">
    <location>
        <begin position="520"/>
        <end position="542"/>
    </location>
</feature>
<feature type="transmembrane region" description="Helical" evidence="1">
    <location>
        <begin position="930"/>
        <end position="947"/>
    </location>
</feature>
<dbReference type="Gene3D" id="3.30.70.1440">
    <property type="entry name" value="Multidrug efflux transporter AcrB pore domain"/>
    <property type="match status" value="1"/>
</dbReference>
<feature type="transmembrane region" description="Helical" evidence="1">
    <location>
        <begin position="882"/>
        <end position="903"/>
    </location>
</feature>
<dbReference type="InterPro" id="IPR027463">
    <property type="entry name" value="AcrB_DN_DC_subdom"/>
</dbReference>
<dbReference type="Gene3D" id="1.20.1640.10">
    <property type="entry name" value="Multidrug efflux transporter AcrB transmembrane domain"/>
    <property type="match status" value="2"/>
</dbReference>
<dbReference type="PANTHER" id="PTHR32063:SF0">
    <property type="entry name" value="SWARMING MOTILITY PROTEIN SWRC"/>
    <property type="match status" value="1"/>
</dbReference>
<dbReference type="RefSeq" id="WP_307478517.1">
    <property type="nucleotide sequence ID" value="NZ_JAUSUB010000031.1"/>
</dbReference>
<feature type="transmembrane region" description="Helical" evidence="1">
    <location>
        <begin position="457"/>
        <end position="480"/>
    </location>
</feature>
<sequence length="1011" mass="112791">MGWLKLLLERKLIVGLAFLMLIVGSLFFFDKLENQFYPEVNYDTATISAHADNMPALDVEEKITFPIEEKISGLEGITSYESVSSEGLSSIKVSFKEGDGDEAYEQLKDAMSDIQNQIPVTELETLRSTTAQLYEMFMDMHSGDLSVMTNFTESVLKPRLESLSEVQRVRIIGQNEQQVQIQLSYELLNKHNLEFEDIEKILQQENSNVSLGNSDNNSELPTLRWDTRLDSLKQIEDILIPSDEGVISLGNIADISLIESRNNQELWRDGDNNYVWVSIGRTNDVTQSEMTNAVRDEIEKIKNEGHLDGFILEETIVQSDFVKDSIGSLQGNVIIGAVLVIIVLLAVLRNFMATAIIGVTIPITVLLTFLLMGLFDVSINLISILALGIALGMIVDSSIVILESIYKKKESGLDPRTATIQGTKEVFTPVLASTLTTITVFLPIGLISGQVGEFAKVLSLVIVFSQVISIIISFTFIPVLSEKMLRVKRKEAISKPNKIMTKYNQYIDWISKNTKRKIGVVFLFLLIAASSLLLTFAVPLTLIPDFYNRQAEFYVGLEQNTTPEDRENVAQGISEHLSSTPDVEGYNVRTLDRNRMYVYVKMTPEDQATMSQDEINELIYKKLREMSDDYPVTASGSVTYPIQISIRGQEMEKIQAVTDDLVSELSQIDGIQGLTSTINNSNEEKLVSINKSSLIRDDLTPSNIKNTLDLLSTNREVGSVNTDEGIIPMNLSFNTDLHDEGSLNEIMVSTEDGERPLSLYVNYENGFSPLEINHHNGERTIQIVGDIQGRDLGTVSSQVFDVINDYSIDPGYSIEVGGEIQQQQDASNEMYLVLVLALLFVFGIMAIQFNSLIHPLVIMFIIPLTLTGVLIGLFSTQTELNLLSAMGMLILIGIVTNNGILLIDRIKQLRLENIPRYDAIKQASKERIRPILITFITTVFGAIPLAITSGHAGQYQKPMAIALIFGLSYSVFITLMCLPVVYSLLEDFSNKVKNIFKKKKNHSSKDETSSL</sequence>